<comment type="caution">
    <text evidence="1">The sequence shown here is derived from an EMBL/GenBank/DDBJ whole genome shotgun (WGS) entry which is preliminary data.</text>
</comment>
<protein>
    <submittedName>
        <fullName evidence="1">Uncharacterized protein</fullName>
    </submittedName>
</protein>
<reference evidence="1 2" key="1">
    <citation type="submission" date="2020-03" db="EMBL/GenBank/DDBJ databases">
        <title>Whole genome sequencing of clinical and environmental type strains of Ochrobactrum.</title>
        <authorList>
            <person name="Dharne M."/>
        </authorList>
    </citation>
    <scope>NUCLEOTIDE SEQUENCE [LARGE SCALE GENOMIC DNA]</scope>
    <source>
        <strain evidence="1 2">CIP 109452</strain>
    </source>
</reference>
<organism evidence="1 2">
    <name type="scientific">Brucella haematophila</name>
    <dbReference type="NCBI Taxonomy" id="419474"/>
    <lineage>
        <taxon>Bacteria</taxon>
        <taxon>Pseudomonadati</taxon>
        <taxon>Pseudomonadota</taxon>
        <taxon>Alphaproteobacteria</taxon>
        <taxon>Hyphomicrobiales</taxon>
        <taxon>Brucellaceae</taxon>
        <taxon>Brucella/Ochrobactrum group</taxon>
        <taxon>Brucella</taxon>
    </lineage>
</organism>
<sequence length="52" mass="5542">MEGTEFTGSRVSTISASIDEPINSIAGDFIDQQLIHIGHHARSVFSSKPISG</sequence>
<dbReference type="RefSeq" id="WP_171058854.1">
    <property type="nucleotide sequence ID" value="NZ_JBHEEQ010000026.1"/>
</dbReference>
<name>A0ABX1DNI7_9HYPH</name>
<dbReference type="Proteomes" id="UP000704467">
    <property type="component" value="Unassembled WGS sequence"/>
</dbReference>
<accession>A0ABX1DNI7</accession>
<proteinExistence type="predicted"/>
<keyword evidence="2" id="KW-1185">Reference proteome</keyword>
<evidence type="ECO:0000313" key="2">
    <source>
        <dbReference type="Proteomes" id="UP000704467"/>
    </source>
</evidence>
<gene>
    <name evidence="1" type="ORF">HED55_10800</name>
</gene>
<dbReference type="EMBL" id="JAAVLN010000001">
    <property type="protein sequence ID" value="NKC03625.1"/>
    <property type="molecule type" value="Genomic_DNA"/>
</dbReference>
<evidence type="ECO:0000313" key="1">
    <source>
        <dbReference type="EMBL" id="NKC03625.1"/>
    </source>
</evidence>